<dbReference type="Proteomes" id="UP000269438">
    <property type="component" value="Unassembled WGS sequence"/>
</dbReference>
<evidence type="ECO:0000256" key="1">
    <source>
        <dbReference type="ARBA" id="ARBA00004684"/>
    </source>
</evidence>
<dbReference type="PROSITE" id="PS01045">
    <property type="entry name" value="SQUALEN_PHYTOEN_SYN_2"/>
    <property type="match status" value="1"/>
</dbReference>
<dbReference type="Pfam" id="PF00494">
    <property type="entry name" value="SQS_PSY"/>
    <property type="match status" value="1"/>
</dbReference>
<comment type="caution">
    <text evidence="4">The sequence shown here is derived from an EMBL/GenBank/DDBJ whole genome shotgun (WGS) entry which is preliminary data.</text>
</comment>
<dbReference type="InterPro" id="IPR008949">
    <property type="entry name" value="Isoprenoid_synthase_dom_sf"/>
</dbReference>
<dbReference type="GO" id="GO:0051996">
    <property type="term" value="F:squalene synthase [NAD(P)H] activity"/>
    <property type="evidence" value="ECO:0007669"/>
    <property type="project" value="InterPro"/>
</dbReference>
<accession>A0A3L7ASA3</accession>
<dbReference type="GO" id="GO:0016117">
    <property type="term" value="P:carotenoid biosynthetic process"/>
    <property type="evidence" value="ECO:0007669"/>
    <property type="project" value="UniProtKB-ARBA"/>
</dbReference>
<dbReference type="InterPro" id="IPR002060">
    <property type="entry name" value="Squ/phyt_synthse"/>
</dbReference>
<dbReference type="InterPro" id="IPR033904">
    <property type="entry name" value="Trans_IPPS_HH"/>
</dbReference>
<dbReference type="Gene3D" id="1.10.600.10">
    <property type="entry name" value="Farnesyl Diphosphate Synthase"/>
    <property type="match status" value="1"/>
</dbReference>
<protein>
    <submittedName>
        <fullName evidence="4">Phytoene/squalene synthase family protein</fullName>
    </submittedName>
</protein>
<dbReference type="CDD" id="cd00683">
    <property type="entry name" value="Trans_IPPS_HH"/>
    <property type="match status" value="1"/>
</dbReference>
<gene>
    <name evidence="4" type="ORF">D9V34_06385</name>
</gene>
<dbReference type="PANTHER" id="PTHR31480">
    <property type="entry name" value="BIFUNCTIONAL LYCOPENE CYCLASE/PHYTOENE SYNTHASE"/>
    <property type="match status" value="1"/>
</dbReference>
<keyword evidence="5" id="KW-1185">Reference proteome</keyword>
<comment type="pathway">
    <text evidence="1">Carotenoid biosynthesis; phytoene biosynthesis.</text>
</comment>
<feature type="compositionally biased region" description="Low complexity" evidence="3">
    <location>
        <begin position="28"/>
        <end position="52"/>
    </location>
</feature>
<dbReference type="GO" id="GO:0004311">
    <property type="term" value="F:geranylgeranyl diphosphate synthase activity"/>
    <property type="evidence" value="ECO:0007669"/>
    <property type="project" value="InterPro"/>
</dbReference>
<dbReference type="SFLD" id="SFLDS00005">
    <property type="entry name" value="Isoprenoid_Synthase_Type_I"/>
    <property type="match status" value="1"/>
</dbReference>
<evidence type="ECO:0000313" key="4">
    <source>
        <dbReference type="EMBL" id="RLP82875.1"/>
    </source>
</evidence>
<proteinExistence type="predicted"/>
<reference evidence="4 5" key="1">
    <citation type="submission" date="2018-10" db="EMBL/GenBank/DDBJ databases">
        <authorList>
            <person name="Li J."/>
        </authorList>
    </citation>
    <scope>NUCLEOTIDE SEQUENCE [LARGE SCALE GENOMIC DNA]</scope>
    <source>
        <strain evidence="4 5">JCM 11654</strain>
    </source>
</reference>
<dbReference type="InterPro" id="IPR044843">
    <property type="entry name" value="Trans_IPPS_bact-type"/>
</dbReference>
<dbReference type="InterPro" id="IPR019845">
    <property type="entry name" value="Squalene/phytoene_synthase_CS"/>
</dbReference>
<dbReference type="UniPathway" id="UPA00799"/>
<dbReference type="SUPFAM" id="SSF48576">
    <property type="entry name" value="Terpenoid synthases"/>
    <property type="match status" value="1"/>
</dbReference>
<dbReference type="SFLD" id="SFLDG01018">
    <property type="entry name" value="Squalene/Phytoene_Synthase_Lik"/>
    <property type="match status" value="1"/>
</dbReference>
<evidence type="ECO:0000313" key="5">
    <source>
        <dbReference type="Proteomes" id="UP000269438"/>
    </source>
</evidence>
<name>A0A3L7ASA3_9MICO</name>
<keyword evidence="2" id="KW-0808">Transferase</keyword>
<sequence length="344" mass="36888">MFSLRLLATAPVPTQIEPVTPTSEHSDSGPQPAATSTAAPRSRRPSVPARAPETGLDLYNRVATENSVHLLSRYSSSFGAASLLLPGRMRTRIAAIYALVRVADEIVDGPGESAGLSTAECAQTLDALEAETEHALATGFSSNLVVHAFAQTARAAGFGTELTRPFFASMRMDLEQNVHDQASIDAYIYGSAEVIGLMCTAVFCQDSRVDPQRPEIVDAARALGSAFQKINFLRDLGSDLDALGRNYFPGINVALLTARDRDTIIADIDGDLARARAGIGLLPRVSRPAVICATELFATLTRKMGAIPARELLRRRIRVSTPHKVVIALRALIVGRFLPSRGGR</sequence>
<evidence type="ECO:0000256" key="2">
    <source>
        <dbReference type="ARBA" id="ARBA00022679"/>
    </source>
</evidence>
<dbReference type="OrthoDB" id="9807580at2"/>
<dbReference type="SFLD" id="SFLDG01212">
    <property type="entry name" value="Phytoene_synthase_like"/>
    <property type="match status" value="1"/>
</dbReference>
<organism evidence="4 5">
    <name type="scientific">Mycetocola lacteus</name>
    <dbReference type="NCBI Taxonomy" id="76637"/>
    <lineage>
        <taxon>Bacteria</taxon>
        <taxon>Bacillati</taxon>
        <taxon>Actinomycetota</taxon>
        <taxon>Actinomycetes</taxon>
        <taxon>Micrococcales</taxon>
        <taxon>Microbacteriaceae</taxon>
        <taxon>Mycetocola</taxon>
    </lineage>
</organism>
<evidence type="ECO:0000256" key="3">
    <source>
        <dbReference type="SAM" id="MobiDB-lite"/>
    </source>
</evidence>
<dbReference type="EMBL" id="RCUY01000005">
    <property type="protein sequence ID" value="RLP82875.1"/>
    <property type="molecule type" value="Genomic_DNA"/>
</dbReference>
<feature type="region of interest" description="Disordered" evidence="3">
    <location>
        <begin position="13"/>
        <end position="53"/>
    </location>
</feature>
<dbReference type="AlphaFoldDB" id="A0A3L7ASA3"/>